<sequence>MQPFFVPAVLPGGGVIWRAIVREPGQPGNVVNARRTCAVAARDLGLEERICLAIQNREVLRFRYDNTFVYRLFEPYVVYRSATGRMMVSGLERQLGDKVFEVPAPAKFEIIRIRNLAPAGQTFDTLPDFSSFRAEFGRHVPCAVDRAPER</sequence>
<evidence type="ECO:0000313" key="2">
    <source>
        <dbReference type="Proteomes" id="UP001446205"/>
    </source>
</evidence>
<accession>A0ABU9D9N8</accession>
<dbReference type="EMBL" id="JBBPCO010000010">
    <property type="protein sequence ID" value="MEK8090235.1"/>
    <property type="molecule type" value="Genomic_DNA"/>
</dbReference>
<organism evidence="1 2">
    <name type="scientific">Thermithiobacillus plumbiphilus</name>
    <dbReference type="NCBI Taxonomy" id="1729899"/>
    <lineage>
        <taxon>Bacteria</taxon>
        <taxon>Pseudomonadati</taxon>
        <taxon>Pseudomonadota</taxon>
        <taxon>Acidithiobacillia</taxon>
        <taxon>Acidithiobacillales</taxon>
        <taxon>Thermithiobacillaceae</taxon>
        <taxon>Thermithiobacillus</taxon>
    </lineage>
</organism>
<reference evidence="1 2" key="1">
    <citation type="submission" date="2024-04" db="EMBL/GenBank/DDBJ databases">
        <authorList>
            <person name="Abashina T."/>
            <person name="Shaikin A."/>
        </authorList>
    </citation>
    <scope>NUCLEOTIDE SEQUENCE [LARGE SCALE GENOMIC DNA]</scope>
    <source>
        <strain evidence="1 2">AAFK</strain>
    </source>
</reference>
<evidence type="ECO:0000313" key="1">
    <source>
        <dbReference type="EMBL" id="MEK8090235.1"/>
    </source>
</evidence>
<dbReference type="RefSeq" id="WP_341371290.1">
    <property type="nucleotide sequence ID" value="NZ_JBBPCO010000010.1"/>
</dbReference>
<gene>
    <name evidence="1" type="ORF">WOB96_10725</name>
</gene>
<keyword evidence="2" id="KW-1185">Reference proteome</keyword>
<comment type="caution">
    <text evidence="1">The sequence shown here is derived from an EMBL/GenBank/DDBJ whole genome shotgun (WGS) entry which is preliminary data.</text>
</comment>
<protein>
    <submittedName>
        <fullName evidence="1">Uncharacterized protein</fullName>
    </submittedName>
</protein>
<name>A0ABU9D9N8_9PROT</name>
<proteinExistence type="predicted"/>
<dbReference type="Proteomes" id="UP001446205">
    <property type="component" value="Unassembled WGS sequence"/>
</dbReference>